<feature type="region of interest" description="Disordered" evidence="1">
    <location>
        <begin position="125"/>
        <end position="218"/>
    </location>
</feature>
<name>A0ABQ9VDU1_SAGOE</name>
<evidence type="ECO:0000313" key="2">
    <source>
        <dbReference type="EMBL" id="KAK2107524.1"/>
    </source>
</evidence>
<dbReference type="EMBL" id="JASSZA010000006">
    <property type="protein sequence ID" value="KAK2107524.1"/>
    <property type="molecule type" value="Genomic_DNA"/>
</dbReference>
<feature type="compositionally biased region" description="Basic and acidic residues" evidence="1">
    <location>
        <begin position="177"/>
        <end position="186"/>
    </location>
</feature>
<feature type="region of interest" description="Disordered" evidence="1">
    <location>
        <begin position="89"/>
        <end position="110"/>
    </location>
</feature>
<feature type="compositionally biased region" description="Basic and acidic residues" evidence="1">
    <location>
        <begin position="193"/>
        <end position="203"/>
    </location>
</feature>
<dbReference type="Proteomes" id="UP001266305">
    <property type="component" value="Unassembled WGS sequence"/>
</dbReference>
<reference evidence="2 3" key="1">
    <citation type="submission" date="2023-05" db="EMBL/GenBank/DDBJ databases">
        <title>B98-5 Cell Line De Novo Hybrid Assembly: An Optical Mapping Approach.</title>
        <authorList>
            <person name="Kananen K."/>
            <person name="Auerbach J.A."/>
            <person name="Kautto E."/>
            <person name="Blachly J.S."/>
        </authorList>
    </citation>
    <scope>NUCLEOTIDE SEQUENCE [LARGE SCALE GENOMIC DNA]</scope>
    <source>
        <strain evidence="2">B95-8</strain>
        <tissue evidence="2">Cell line</tissue>
    </source>
</reference>
<evidence type="ECO:0008006" key="4">
    <source>
        <dbReference type="Google" id="ProtNLM"/>
    </source>
</evidence>
<accession>A0ABQ9VDU1</accession>
<protein>
    <recommendedName>
        <fullName evidence="4">APBA2</fullName>
    </recommendedName>
</protein>
<feature type="region of interest" description="Disordered" evidence="1">
    <location>
        <begin position="1"/>
        <end position="35"/>
    </location>
</feature>
<feature type="compositionally biased region" description="Low complexity" evidence="1">
    <location>
        <begin position="125"/>
        <end position="136"/>
    </location>
</feature>
<gene>
    <name evidence="2" type="ORF">P7K49_012689</name>
</gene>
<keyword evidence="3" id="KW-1185">Reference proteome</keyword>
<comment type="caution">
    <text evidence="2">The sequence shown here is derived from an EMBL/GenBank/DDBJ whole genome shotgun (WGS) entry which is preliminary data.</text>
</comment>
<proteinExistence type="predicted"/>
<evidence type="ECO:0000256" key="1">
    <source>
        <dbReference type="SAM" id="MobiDB-lite"/>
    </source>
</evidence>
<sequence length="218" mass="24208">MTLKGTQECHNHSPDGDSNYVHNISKEEDYDEGLPEEEEGITYYICYCPEDDSYLEGRDCNGEEYLAHGTHPINTDNKEDYQGYYPTETNGNTGASPYHLRHGDGDLEDQEEDVDPIVAEIKRSLSTTSITSASEASPEHGPEPGSGDSAEACVASKASYSPSRHEAKPKLLNLPLEARHCEDPQRGVKPKTRTPEERPKWSHEQVGLSCPKEWSRGA</sequence>
<organism evidence="2 3">
    <name type="scientific">Saguinus oedipus</name>
    <name type="common">Cotton-top tamarin</name>
    <name type="synonym">Oedipomidas oedipus</name>
    <dbReference type="NCBI Taxonomy" id="9490"/>
    <lineage>
        <taxon>Eukaryota</taxon>
        <taxon>Metazoa</taxon>
        <taxon>Chordata</taxon>
        <taxon>Craniata</taxon>
        <taxon>Vertebrata</taxon>
        <taxon>Euteleostomi</taxon>
        <taxon>Mammalia</taxon>
        <taxon>Eutheria</taxon>
        <taxon>Euarchontoglires</taxon>
        <taxon>Primates</taxon>
        <taxon>Haplorrhini</taxon>
        <taxon>Platyrrhini</taxon>
        <taxon>Cebidae</taxon>
        <taxon>Callitrichinae</taxon>
        <taxon>Saguinus</taxon>
    </lineage>
</organism>
<evidence type="ECO:0000313" key="3">
    <source>
        <dbReference type="Proteomes" id="UP001266305"/>
    </source>
</evidence>